<keyword evidence="2" id="KW-0732">Signal</keyword>
<feature type="compositionally biased region" description="Polar residues" evidence="1">
    <location>
        <begin position="1074"/>
        <end position="1106"/>
    </location>
</feature>
<feature type="region of interest" description="Disordered" evidence="1">
    <location>
        <begin position="1466"/>
        <end position="1614"/>
    </location>
</feature>
<feature type="compositionally biased region" description="Polar residues" evidence="1">
    <location>
        <begin position="1211"/>
        <end position="1224"/>
    </location>
</feature>
<evidence type="ECO:0000256" key="2">
    <source>
        <dbReference type="SAM" id="SignalP"/>
    </source>
</evidence>
<organism evidence="3 4">
    <name type="scientific">Cephus cinctus</name>
    <name type="common">Wheat stem sawfly</name>
    <dbReference type="NCBI Taxonomy" id="211228"/>
    <lineage>
        <taxon>Eukaryota</taxon>
        <taxon>Metazoa</taxon>
        <taxon>Ecdysozoa</taxon>
        <taxon>Arthropoda</taxon>
        <taxon>Hexapoda</taxon>
        <taxon>Insecta</taxon>
        <taxon>Pterygota</taxon>
        <taxon>Neoptera</taxon>
        <taxon>Endopterygota</taxon>
        <taxon>Hymenoptera</taxon>
        <taxon>Cephoidea</taxon>
        <taxon>Cephidae</taxon>
        <taxon>Cephus</taxon>
    </lineage>
</organism>
<evidence type="ECO:0000313" key="3">
    <source>
        <dbReference type="Proteomes" id="UP000694920"/>
    </source>
</evidence>
<feature type="compositionally biased region" description="Polar residues" evidence="1">
    <location>
        <begin position="30"/>
        <end position="39"/>
    </location>
</feature>
<keyword evidence="3" id="KW-1185">Reference proteome</keyword>
<feature type="region of interest" description="Disordered" evidence="1">
    <location>
        <begin position="353"/>
        <end position="405"/>
    </location>
</feature>
<proteinExistence type="predicted"/>
<accession>A0AAJ7FTA3</accession>
<dbReference type="Proteomes" id="UP000694920">
    <property type="component" value="Unplaced"/>
</dbReference>
<feature type="region of interest" description="Disordered" evidence="1">
    <location>
        <begin position="713"/>
        <end position="755"/>
    </location>
</feature>
<feature type="region of interest" description="Disordered" evidence="1">
    <location>
        <begin position="634"/>
        <end position="666"/>
    </location>
</feature>
<feature type="compositionally biased region" description="Gly residues" evidence="1">
    <location>
        <begin position="386"/>
        <end position="402"/>
    </location>
</feature>
<feature type="compositionally biased region" description="Low complexity" evidence="1">
    <location>
        <begin position="1239"/>
        <end position="1251"/>
    </location>
</feature>
<feature type="region of interest" description="Disordered" evidence="1">
    <location>
        <begin position="936"/>
        <end position="978"/>
    </location>
</feature>
<feature type="compositionally biased region" description="Polar residues" evidence="1">
    <location>
        <begin position="1124"/>
        <end position="1159"/>
    </location>
</feature>
<feature type="compositionally biased region" description="Basic and acidic residues" evidence="1">
    <location>
        <begin position="56"/>
        <end position="65"/>
    </location>
</feature>
<feature type="region of interest" description="Disordered" evidence="1">
    <location>
        <begin position="999"/>
        <end position="1224"/>
    </location>
</feature>
<dbReference type="GeneID" id="107273476"/>
<feature type="compositionally biased region" description="Polar residues" evidence="1">
    <location>
        <begin position="469"/>
        <end position="487"/>
    </location>
</feature>
<feature type="compositionally biased region" description="Basic and acidic residues" evidence="1">
    <location>
        <begin position="257"/>
        <end position="273"/>
    </location>
</feature>
<feature type="compositionally biased region" description="Gly residues" evidence="1">
    <location>
        <begin position="999"/>
        <end position="1020"/>
    </location>
</feature>
<name>A0AAJ7FTA3_CEPCN</name>
<feature type="region of interest" description="Disordered" evidence="1">
    <location>
        <begin position="214"/>
        <end position="280"/>
    </location>
</feature>
<feature type="compositionally biased region" description="Polar residues" evidence="1">
    <location>
        <begin position="638"/>
        <end position="647"/>
    </location>
</feature>
<protein>
    <submittedName>
        <fullName evidence="4">Uncharacterized protein LOC107273476</fullName>
    </submittedName>
</protein>
<gene>
    <name evidence="4" type="primary">LOC107273476</name>
</gene>
<feature type="region of interest" description="Disordered" evidence="1">
    <location>
        <begin position="30"/>
        <end position="72"/>
    </location>
</feature>
<feature type="compositionally biased region" description="Low complexity" evidence="1">
    <location>
        <begin position="533"/>
        <end position="544"/>
    </location>
</feature>
<feature type="region of interest" description="Disordered" evidence="1">
    <location>
        <begin position="1239"/>
        <end position="1260"/>
    </location>
</feature>
<feature type="compositionally biased region" description="Basic and acidic residues" evidence="1">
    <location>
        <begin position="1194"/>
        <end position="1205"/>
    </location>
</feature>
<feature type="compositionally biased region" description="Basic and acidic residues" evidence="1">
    <location>
        <begin position="1389"/>
        <end position="1402"/>
    </location>
</feature>
<feature type="chain" id="PRO_5042586893" evidence="2">
    <location>
        <begin position="31"/>
        <end position="1664"/>
    </location>
</feature>
<feature type="compositionally biased region" description="Polar residues" evidence="1">
    <location>
        <begin position="1170"/>
        <end position="1193"/>
    </location>
</feature>
<feature type="compositionally biased region" description="Polar residues" evidence="1">
    <location>
        <begin position="967"/>
        <end position="978"/>
    </location>
</feature>
<feature type="compositionally biased region" description="Polar residues" evidence="1">
    <location>
        <begin position="1304"/>
        <end position="1317"/>
    </location>
</feature>
<feature type="compositionally biased region" description="Polar residues" evidence="1">
    <location>
        <begin position="1554"/>
        <end position="1563"/>
    </location>
</feature>
<feature type="region of interest" description="Disordered" evidence="1">
    <location>
        <begin position="1302"/>
        <end position="1432"/>
    </location>
</feature>
<feature type="region of interest" description="Disordered" evidence="1">
    <location>
        <begin position="450"/>
        <end position="546"/>
    </location>
</feature>
<evidence type="ECO:0000256" key="1">
    <source>
        <dbReference type="SAM" id="MobiDB-lite"/>
    </source>
</evidence>
<feature type="compositionally biased region" description="Polar residues" evidence="1">
    <location>
        <begin position="1328"/>
        <end position="1359"/>
    </location>
</feature>
<feature type="compositionally biased region" description="Basic and acidic residues" evidence="1">
    <location>
        <begin position="1410"/>
        <end position="1432"/>
    </location>
</feature>
<dbReference type="RefSeq" id="XP_015607207.1">
    <property type="nucleotide sequence ID" value="XM_015751721.2"/>
</dbReference>
<feature type="signal peptide" evidence="2">
    <location>
        <begin position="1"/>
        <end position="30"/>
    </location>
</feature>
<feature type="compositionally biased region" description="Acidic residues" evidence="1">
    <location>
        <begin position="1370"/>
        <end position="1381"/>
    </location>
</feature>
<reference evidence="4" key="1">
    <citation type="submission" date="2025-08" db="UniProtKB">
        <authorList>
            <consortium name="RefSeq"/>
        </authorList>
    </citation>
    <scope>IDENTIFICATION</scope>
</reference>
<feature type="compositionally biased region" description="Polar residues" evidence="1">
    <location>
        <begin position="358"/>
        <end position="377"/>
    </location>
</feature>
<feature type="compositionally biased region" description="Low complexity" evidence="1">
    <location>
        <begin position="1039"/>
        <end position="1050"/>
    </location>
</feature>
<evidence type="ECO:0000313" key="4">
    <source>
        <dbReference type="RefSeq" id="XP_015607207.1"/>
    </source>
</evidence>
<dbReference type="KEGG" id="ccin:107273476"/>
<sequence length="1664" mass="174282">MAPPILVSSLRIRKLIIASIILITVPSGHSDLSTRSTLTPGIGANDPLHDNVSQDDEARKNDYRSTESSNYVGRHSSTLNDDNTNFIAYKDTKWKNCYLEKMQKTSHQLAETSKGPQKSHSSGPRTLYGSINSLTKLEAWRLAGGKIVDFCSGMTISLLEETRPVPNWTDDPFYNELPEDENDIIQIRAMESLLTPLLERIKRKTLLENRKALDSKGQEKWGMSQGQRRTRRQAPPSPYQGRFRGQTQSQYLNVDGDSQKAGRAEAEATHESSHAIVSGNSGMGQAQSMSAGGLGCEGCPLASRGGEALYPGAAIQSSTKDLIPKGGGYVTTGPSFTQVGSQGYPGLVGPSPDLGTRPFTQTLEPRKSWNSPGDTRFSTSTSGVSGTPGSGSGTGSGTGTGSGIESDLYPHSSGGKVPFPYLYRTPGNNGIQPSGGNIPGAGLYPDTSLVGRGQPGSDSINGSPIPGSVPSQTFYPSSPGKDTTGPNISGPVQGGTTNLPGAVSATRTGPEIKGTSAGIDPHGTPPESQFYPGSSGDNTNSGGSYPARIPSASGPGESTFYPGTQGGTRVSGNVYPAYYPGGTLSPSERHFDGRLHGTNVDVQNNRNAGVYPGISNEGPGHTYGNAPYWSPEGRGSYPGSSYDSTSGRDVYSGQPPPFSGPSVSSKSYPINKYGGPVTGSKIYTGVGNDGADRGPVYPGHSVPAEYTRISGYPGDVNSQTPLTTQGKPAISATRETDRVEGTGGTAEISDGRMDGTRLYGPSLDEIAPTRFPYSHSPAKQGPMYFGESGGAGSDGAGVATPGAVGITSHEGTAGGRIFYPGPQSGVSIPTEGRSAVLYPDGTMPGIGQPGLIPQGRYDGHDSRGTFDGDRYYNRPSSSWPVYPHANVDPNNGATSIFGGSQNYPVNVQEYPTNVPGIGGRGGPMGVGQQYPNGVGVGPGGVRPLDTTGVADNRYRDRNASGLPPSGLQPNQPSIYYSGSVGSNRATGLPDSPSIYGLVPEGGYGTNGGPGSIGDVGGTGGATDISADGKTLGAGSNVEADANADSHASSSVKQGEKGGTQASASAQGTYGGGTAQSQVSGTYSGSGSFSAQAGTSDASKSAQSQVNGGKEGAASNAQGVGGRGKSQSQVQLDSESGATSTGAQSNGWNHGTNSQVQASSKGGMADAQANGEGSTSSQAQIGFQPYLNRNSNFNDGHEKHGQERPFRGGGTASAQSGTYRGQSQSQIQGSFLYGISYTGAAQAGSGSGAAASRKPFNFSTTDQPLFKKFESYDALSASAPERNSSPRDDDLNVNYKFEDIPIVMQQETQNQSVSNTKLFSERGGPDTDALQTSSSQRKTVTVPLTTEKQEKSTVLPSSSIDAAYEAGNMTDDYEYEDEEDYDSSATPNAPREESPPTVQHHDLIPSNIRNVDGDKFDYDAKHEANSNDQLARNEKLNGSKESTNHRYSIHVPQDPLTAIPRAGDVLESGQSLPGYTVPPGFRGRIASLPEPAKASDTHNSHSRPALNPSESHGIHDASPALQTRSSHTHRYRERNPTTQRKYFSHPSGFGENRMQRQPSHSVPNTYLRANFASNPNSDADLDTGPSYGRPPRPNYYTVTNSVAGKMDDSNGSRNAGRKYEHRYYTKSSTCGYFTFSCNIVHGSNGRTKICKPKVPTNPDGSPMKC</sequence>
<feature type="compositionally biased region" description="Polar residues" evidence="1">
    <location>
        <begin position="716"/>
        <end position="726"/>
    </location>
</feature>